<name>A0A4R4Z1J7_9ACTN</name>
<keyword evidence="1" id="KW-0472">Membrane</keyword>
<keyword evidence="1" id="KW-0812">Transmembrane</keyword>
<keyword evidence="3" id="KW-1185">Reference proteome</keyword>
<proteinExistence type="predicted"/>
<gene>
    <name evidence="2" type="ORF">E1286_11010</name>
</gene>
<dbReference type="RefSeq" id="WP_132611354.1">
    <property type="nucleotide sequence ID" value="NZ_SMKQ01000022.1"/>
</dbReference>
<organism evidence="2 3">
    <name type="scientific">Nonomuraea terrae</name>
    <dbReference type="NCBI Taxonomy" id="2530383"/>
    <lineage>
        <taxon>Bacteria</taxon>
        <taxon>Bacillati</taxon>
        <taxon>Actinomycetota</taxon>
        <taxon>Actinomycetes</taxon>
        <taxon>Streptosporangiales</taxon>
        <taxon>Streptosporangiaceae</taxon>
        <taxon>Nonomuraea</taxon>
    </lineage>
</organism>
<reference evidence="2 3" key="1">
    <citation type="submission" date="2019-03" db="EMBL/GenBank/DDBJ databases">
        <title>Draft genome sequences of novel Actinobacteria.</title>
        <authorList>
            <person name="Sahin N."/>
            <person name="Ay H."/>
            <person name="Saygin H."/>
        </authorList>
    </citation>
    <scope>NUCLEOTIDE SEQUENCE [LARGE SCALE GENOMIC DNA]</scope>
    <source>
        <strain evidence="2 3">CH32</strain>
    </source>
</reference>
<dbReference type="Proteomes" id="UP000295302">
    <property type="component" value="Unassembled WGS sequence"/>
</dbReference>
<keyword evidence="1" id="KW-1133">Transmembrane helix</keyword>
<dbReference type="AlphaFoldDB" id="A0A4R4Z1J7"/>
<feature type="transmembrane region" description="Helical" evidence="1">
    <location>
        <begin position="20"/>
        <end position="42"/>
    </location>
</feature>
<dbReference type="EMBL" id="SMKQ01000022">
    <property type="protein sequence ID" value="TDD51230.1"/>
    <property type="molecule type" value="Genomic_DNA"/>
</dbReference>
<sequence>MVGGLFGFCVTRELGAEALGALGAAGGAFMAILMGFAAYFAATGAVKLPDPPPATEGTSKTSES</sequence>
<comment type="caution">
    <text evidence="2">The sequence shown here is derived from an EMBL/GenBank/DDBJ whole genome shotgun (WGS) entry which is preliminary data.</text>
</comment>
<evidence type="ECO:0000313" key="3">
    <source>
        <dbReference type="Proteomes" id="UP000295302"/>
    </source>
</evidence>
<accession>A0A4R4Z1J7</accession>
<evidence type="ECO:0000313" key="2">
    <source>
        <dbReference type="EMBL" id="TDD51230.1"/>
    </source>
</evidence>
<protein>
    <submittedName>
        <fullName evidence="2">Uncharacterized protein</fullName>
    </submittedName>
</protein>
<evidence type="ECO:0000256" key="1">
    <source>
        <dbReference type="SAM" id="Phobius"/>
    </source>
</evidence>